<dbReference type="Proteomes" id="UP000529795">
    <property type="component" value="Unassembled WGS sequence"/>
</dbReference>
<keyword evidence="2" id="KW-0808">Transferase</keyword>
<dbReference type="GO" id="GO:0016757">
    <property type="term" value="F:glycosyltransferase activity"/>
    <property type="evidence" value="ECO:0007669"/>
    <property type="project" value="TreeGrafter"/>
</dbReference>
<protein>
    <submittedName>
        <fullName evidence="2">Glycosyltransferase involved in cell wall biosynthesis</fullName>
    </submittedName>
</protein>
<dbReference type="Gene3D" id="3.40.50.2000">
    <property type="entry name" value="Glycogen Phosphorylase B"/>
    <property type="match status" value="2"/>
</dbReference>
<dbReference type="AlphaFoldDB" id="A0A840FFV8"/>
<comment type="caution">
    <text evidence="2">The sequence shown here is derived from an EMBL/GenBank/DDBJ whole genome shotgun (WGS) entry which is preliminary data.</text>
</comment>
<evidence type="ECO:0000259" key="1">
    <source>
        <dbReference type="Pfam" id="PF13439"/>
    </source>
</evidence>
<proteinExistence type="predicted"/>
<feature type="domain" description="Glycosyltransferase subfamily 4-like N-terminal" evidence="1">
    <location>
        <begin position="14"/>
        <end position="181"/>
    </location>
</feature>
<organism evidence="2 3">
    <name type="scientific">Sphingomonas jinjuensis</name>
    <dbReference type="NCBI Taxonomy" id="535907"/>
    <lineage>
        <taxon>Bacteria</taxon>
        <taxon>Pseudomonadati</taxon>
        <taxon>Pseudomonadota</taxon>
        <taxon>Alphaproteobacteria</taxon>
        <taxon>Sphingomonadales</taxon>
        <taxon>Sphingomonadaceae</taxon>
        <taxon>Sphingomonas</taxon>
    </lineage>
</organism>
<dbReference type="RefSeq" id="WP_183981762.1">
    <property type="nucleotide sequence ID" value="NZ_JACIEV010000001.1"/>
</dbReference>
<dbReference type="PANTHER" id="PTHR45947">
    <property type="entry name" value="SULFOQUINOVOSYL TRANSFERASE SQD2"/>
    <property type="match status" value="1"/>
</dbReference>
<dbReference type="CDD" id="cd03801">
    <property type="entry name" value="GT4_PimA-like"/>
    <property type="match status" value="1"/>
</dbReference>
<dbReference type="EMBL" id="JACIEV010000001">
    <property type="protein sequence ID" value="MBB4152245.1"/>
    <property type="molecule type" value="Genomic_DNA"/>
</dbReference>
<keyword evidence="3" id="KW-1185">Reference proteome</keyword>
<dbReference type="InterPro" id="IPR028098">
    <property type="entry name" value="Glyco_trans_4-like_N"/>
</dbReference>
<accession>A0A840FFV8</accession>
<dbReference type="Pfam" id="PF13439">
    <property type="entry name" value="Glyco_transf_4"/>
    <property type="match status" value="1"/>
</dbReference>
<dbReference type="Pfam" id="PF13692">
    <property type="entry name" value="Glyco_trans_1_4"/>
    <property type="match status" value="1"/>
</dbReference>
<sequence length="366" mass="39805">MSNLLILHDSPDFGGHEVMLLSLLPGLVEAQAFARICFVYPAQNVRLATALEQQFPTIVRRPWPFTKRRGEPYLRHFRRGYRAAVRRLIAEERADTVLLIQGRIENGATAMLGVPRSVRLVSYIPMAHRLSDMGRSGLVGDRIRRPLYRRPDAFIVPAPAVARQLEAAGASGRIHVAPNTVARPPATDRQTARRALGLAPDARIALFLGRLDPAQKGLDRLATATARMAPDRGWQLLVVGDGPGKPVIEGVAATIVPWTDRADLYLAAANVLLMPSRWEGLPLVALEAMTSGLPILASRIDTFADMLPPDHLFDWENGDLAAALDRLDAPDARARFAAHAAGYLAPLDIASARRAFVAGVTGADES</sequence>
<gene>
    <name evidence="2" type="ORF">GGQ80_000121</name>
</gene>
<evidence type="ECO:0000313" key="2">
    <source>
        <dbReference type="EMBL" id="MBB4152245.1"/>
    </source>
</evidence>
<dbReference type="SUPFAM" id="SSF53756">
    <property type="entry name" value="UDP-Glycosyltransferase/glycogen phosphorylase"/>
    <property type="match status" value="1"/>
</dbReference>
<name>A0A840FFV8_9SPHN</name>
<dbReference type="PANTHER" id="PTHR45947:SF3">
    <property type="entry name" value="SULFOQUINOVOSYL TRANSFERASE SQD2"/>
    <property type="match status" value="1"/>
</dbReference>
<reference evidence="2 3" key="1">
    <citation type="submission" date="2020-08" db="EMBL/GenBank/DDBJ databases">
        <title>Genomic Encyclopedia of Type Strains, Phase IV (KMG-IV): sequencing the most valuable type-strain genomes for metagenomic binning, comparative biology and taxonomic classification.</title>
        <authorList>
            <person name="Goeker M."/>
        </authorList>
    </citation>
    <scope>NUCLEOTIDE SEQUENCE [LARGE SCALE GENOMIC DNA]</scope>
    <source>
        <strain evidence="2 3">YC6723</strain>
    </source>
</reference>
<evidence type="ECO:0000313" key="3">
    <source>
        <dbReference type="Proteomes" id="UP000529795"/>
    </source>
</evidence>
<dbReference type="InterPro" id="IPR050194">
    <property type="entry name" value="Glycosyltransferase_grp1"/>
</dbReference>